<comment type="caution">
    <text evidence="2">The sequence shown here is derived from an EMBL/GenBank/DDBJ whole genome shotgun (WGS) entry which is preliminary data.</text>
</comment>
<accession>A0AAV7UCX7</accession>
<dbReference type="AlphaFoldDB" id="A0AAV7UCX7"/>
<sequence>MLPKGATTVLPALRGKQTRLDGASDSGGLDKAKALKEGSHGAAAPEKARQAEYDLARPDRKRTARIYGWLIMVEDFLDCGLRFTDGFLSGG</sequence>
<evidence type="ECO:0000313" key="3">
    <source>
        <dbReference type="Proteomes" id="UP001066276"/>
    </source>
</evidence>
<evidence type="ECO:0000313" key="2">
    <source>
        <dbReference type="EMBL" id="KAJ1186703.1"/>
    </source>
</evidence>
<organism evidence="2 3">
    <name type="scientific">Pleurodeles waltl</name>
    <name type="common">Iberian ribbed newt</name>
    <dbReference type="NCBI Taxonomy" id="8319"/>
    <lineage>
        <taxon>Eukaryota</taxon>
        <taxon>Metazoa</taxon>
        <taxon>Chordata</taxon>
        <taxon>Craniata</taxon>
        <taxon>Vertebrata</taxon>
        <taxon>Euteleostomi</taxon>
        <taxon>Amphibia</taxon>
        <taxon>Batrachia</taxon>
        <taxon>Caudata</taxon>
        <taxon>Salamandroidea</taxon>
        <taxon>Salamandridae</taxon>
        <taxon>Pleurodelinae</taxon>
        <taxon>Pleurodeles</taxon>
    </lineage>
</organism>
<dbReference type="EMBL" id="JANPWB010000005">
    <property type="protein sequence ID" value="KAJ1186703.1"/>
    <property type="molecule type" value="Genomic_DNA"/>
</dbReference>
<name>A0AAV7UCX7_PLEWA</name>
<evidence type="ECO:0000256" key="1">
    <source>
        <dbReference type="SAM" id="MobiDB-lite"/>
    </source>
</evidence>
<dbReference type="Proteomes" id="UP001066276">
    <property type="component" value="Chromosome 3_1"/>
</dbReference>
<feature type="region of interest" description="Disordered" evidence="1">
    <location>
        <begin position="13"/>
        <end position="50"/>
    </location>
</feature>
<feature type="compositionally biased region" description="Basic and acidic residues" evidence="1">
    <location>
        <begin position="28"/>
        <end position="39"/>
    </location>
</feature>
<gene>
    <name evidence="2" type="ORF">NDU88_003484</name>
</gene>
<reference evidence="2" key="1">
    <citation type="journal article" date="2022" name="bioRxiv">
        <title>Sequencing and chromosome-scale assembly of the giantPleurodeles waltlgenome.</title>
        <authorList>
            <person name="Brown T."/>
            <person name="Elewa A."/>
            <person name="Iarovenko S."/>
            <person name="Subramanian E."/>
            <person name="Araus A.J."/>
            <person name="Petzold A."/>
            <person name="Susuki M."/>
            <person name="Suzuki K.-i.T."/>
            <person name="Hayashi T."/>
            <person name="Toyoda A."/>
            <person name="Oliveira C."/>
            <person name="Osipova E."/>
            <person name="Leigh N.D."/>
            <person name="Simon A."/>
            <person name="Yun M.H."/>
        </authorList>
    </citation>
    <scope>NUCLEOTIDE SEQUENCE</scope>
    <source>
        <strain evidence="2">20211129_DDA</strain>
        <tissue evidence="2">Liver</tissue>
    </source>
</reference>
<keyword evidence="3" id="KW-1185">Reference proteome</keyword>
<proteinExistence type="predicted"/>
<protein>
    <submittedName>
        <fullName evidence="2">Uncharacterized protein</fullName>
    </submittedName>
</protein>